<name>A0ABT5JIP1_RHOTP</name>
<dbReference type="InterPro" id="IPR007473">
    <property type="entry name" value="RlmJ"/>
</dbReference>
<feature type="binding site" evidence="1">
    <location>
        <begin position="144"/>
        <end position="145"/>
    </location>
    <ligand>
        <name>S-adenosyl-L-methionine</name>
        <dbReference type="ChEBI" id="CHEBI:59789"/>
    </ligand>
</feature>
<feature type="binding site" evidence="1">
    <location>
        <position position="41"/>
    </location>
    <ligand>
        <name>S-adenosyl-L-methionine</name>
        <dbReference type="ChEBI" id="CHEBI:59789"/>
    </ligand>
</feature>
<comment type="subunit">
    <text evidence="1">Monomer.</text>
</comment>
<keyword evidence="1" id="KW-0949">S-adenosyl-L-methionine</keyword>
<sequence length="279" mass="30167">MNYRHAFHAGNFADVLKHAVLARILHHLGDKPAPYRVLDTHAGAALYDLDGPEASRTGEWRDGIGRLRDAAMPPAVAALLAPYLDVVTALSHPGALRYPGSPRLALELMRPQDRLVACELEPAAAAALAHALGRDARAKAVAIDGWLALKAYIPPKERRGLVVIDPPFEQPDEFSRLAHGIVNAVRKWPTGVYLIWYPVKERRGPAGLVETLVSAGIPKLLRVELDVGGRDDGLRATGLVLINPPWRLADELAVLLNWLVPVLSRGGGAGSRLDRIAAT</sequence>
<keyword evidence="3" id="KW-1185">Reference proteome</keyword>
<dbReference type="PANTHER" id="PTHR37426:SF1">
    <property type="entry name" value="RIBOSOMAL RNA LARGE SUBUNIT METHYLTRANSFERASE J"/>
    <property type="match status" value="1"/>
</dbReference>
<comment type="function">
    <text evidence="1">Specifically methylates the adenine in position 2030 of 23S rRNA.</text>
</comment>
<dbReference type="EMBL" id="JAQQLI010000075">
    <property type="protein sequence ID" value="MDC7789477.1"/>
    <property type="molecule type" value="Genomic_DNA"/>
</dbReference>
<dbReference type="Proteomes" id="UP001165652">
    <property type="component" value="Unassembled WGS sequence"/>
</dbReference>
<dbReference type="Gene3D" id="3.40.50.150">
    <property type="entry name" value="Vaccinia Virus protein VP39"/>
    <property type="match status" value="1"/>
</dbReference>
<dbReference type="PANTHER" id="PTHR37426">
    <property type="entry name" value="RIBOSOMAL RNA LARGE SUBUNIT METHYLTRANSFERASE J"/>
    <property type="match status" value="1"/>
</dbReference>
<feature type="site" description="Interaction with substrate rRNA" evidence="1">
    <location>
        <position position="3"/>
    </location>
</feature>
<evidence type="ECO:0000256" key="1">
    <source>
        <dbReference type="HAMAP-Rule" id="MF_00934"/>
    </source>
</evidence>
<keyword evidence="1" id="KW-0698">rRNA processing</keyword>
<dbReference type="SUPFAM" id="SSF53335">
    <property type="entry name" value="S-adenosyl-L-methionine-dependent methyltransferases"/>
    <property type="match status" value="1"/>
</dbReference>
<feature type="binding site" evidence="1">
    <location>
        <position position="165"/>
    </location>
    <ligand>
        <name>S-adenosyl-L-methionine</name>
        <dbReference type="ChEBI" id="CHEBI:59789"/>
    </ligand>
</feature>
<protein>
    <recommendedName>
        <fullName evidence="1">Ribosomal RNA large subunit methyltransferase J</fullName>
        <ecNumber evidence="1">2.1.1.266</ecNumber>
    </recommendedName>
    <alternativeName>
        <fullName evidence="1">23S rRNA (adenine(2030)-N6)-methyltransferase</fullName>
    </alternativeName>
    <alternativeName>
        <fullName evidence="1">23S rRNA m6A2030 methyltransferase</fullName>
    </alternativeName>
</protein>
<feature type="binding site" evidence="1">
    <location>
        <position position="18"/>
    </location>
    <ligand>
        <name>S-adenosyl-L-methionine</name>
        <dbReference type="ChEBI" id="CHEBI:59789"/>
    </ligand>
</feature>
<accession>A0ABT5JIP1</accession>
<keyword evidence="1" id="KW-0489">Methyltransferase</keyword>
<feature type="active site" description="Proton acceptor" evidence="1">
    <location>
        <position position="165"/>
    </location>
</feature>
<comment type="catalytic activity">
    <reaction evidence="1">
        <text>adenosine(2030) in 23S rRNA + S-adenosyl-L-methionine = N(6)-methyladenosine(2030) in 23S rRNA + S-adenosyl-L-homocysteine + H(+)</text>
        <dbReference type="Rhea" id="RHEA:43736"/>
        <dbReference type="Rhea" id="RHEA-COMP:10668"/>
        <dbReference type="Rhea" id="RHEA-COMP:10669"/>
        <dbReference type="ChEBI" id="CHEBI:15378"/>
        <dbReference type="ChEBI" id="CHEBI:57856"/>
        <dbReference type="ChEBI" id="CHEBI:59789"/>
        <dbReference type="ChEBI" id="CHEBI:74411"/>
        <dbReference type="ChEBI" id="CHEBI:74449"/>
        <dbReference type="EC" id="2.1.1.266"/>
    </reaction>
</comment>
<dbReference type="Pfam" id="PF04378">
    <property type="entry name" value="RsmJ"/>
    <property type="match status" value="1"/>
</dbReference>
<keyword evidence="1" id="KW-0808">Transferase</keyword>
<reference evidence="2" key="2">
    <citation type="submission" date="2023-02" db="EMBL/GenBank/DDBJ databases">
        <authorList>
            <person name="Rayyan A."/>
            <person name="Meyer T."/>
            <person name="Kyndt J.A."/>
        </authorList>
    </citation>
    <scope>NUCLEOTIDE SEQUENCE</scope>
    <source>
        <strain evidence="2">DSM 9987</strain>
    </source>
</reference>
<feature type="binding site" evidence="1">
    <location>
        <position position="119"/>
    </location>
    <ligand>
        <name>S-adenosyl-L-methionine</name>
        <dbReference type="ChEBI" id="CHEBI:59789"/>
    </ligand>
</feature>
<feature type="binding site" evidence="1">
    <location>
        <position position="101"/>
    </location>
    <ligand>
        <name>S-adenosyl-L-methionine</name>
        <dbReference type="ChEBI" id="CHEBI:59789"/>
    </ligand>
</feature>
<keyword evidence="1" id="KW-0694">RNA-binding</keyword>
<comment type="caution">
    <text evidence="2">The sequence shown here is derived from an EMBL/GenBank/DDBJ whole genome shotgun (WGS) entry which is preliminary data.</text>
</comment>
<evidence type="ECO:0000313" key="2">
    <source>
        <dbReference type="EMBL" id="MDC7789477.1"/>
    </source>
</evidence>
<gene>
    <name evidence="1 2" type="primary">rlmJ</name>
    <name evidence="2" type="ORF">PQJ73_27675</name>
</gene>
<dbReference type="EC" id="2.1.1.266" evidence="1"/>
<reference evidence="2" key="1">
    <citation type="journal article" date="2023" name="Microbiol Resour">
        <title>Genome Sequences of Rhodoplanes serenus and Two Thermotolerant Strains, Rhodoplanes tepidamans and 'Rhodoplanes cryptolactis,' Further Refine the Genus.</title>
        <authorList>
            <person name="Rayyan A.A."/>
            <person name="Kyndt J.A."/>
        </authorList>
    </citation>
    <scope>NUCLEOTIDE SEQUENCE</scope>
    <source>
        <strain evidence="2">DSM 9987</strain>
    </source>
</reference>
<dbReference type="InterPro" id="IPR029063">
    <property type="entry name" value="SAM-dependent_MTases_sf"/>
</dbReference>
<dbReference type="RefSeq" id="WP_272780301.1">
    <property type="nucleotide sequence ID" value="NZ_JAQQLI010000075.1"/>
</dbReference>
<comment type="similarity">
    <text evidence="1">Belongs to the RlmJ family.</text>
</comment>
<organism evidence="2 3">
    <name type="scientific">Rhodoplanes tepidamans</name>
    <name type="common">Rhodoplanes cryptolactis</name>
    <dbReference type="NCBI Taxonomy" id="200616"/>
    <lineage>
        <taxon>Bacteria</taxon>
        <taxon>Pseudomonadati</taxon>
        <taxon>Pseudomonadota</taxon>
        <taxon>Alphaproteobacteria</taxon>
        <taxon>Hyphomicrobiales</taxon>
        <taxon>Nitrobacteraceae</taxon>
        <taxon>Rhodoplanes</taxon>
    </lineage>
</organism>
<proteinExistence type="inferred from homology"/>
<evidence type="ECO:0000313" key="3">
    <source>
        <dbReference type="Proteomes" id="UP001165652"/>
    </source>
</evidence>
<dbReference type="HAMAP" id="MF_00934">
    <property type="entry name" value="23SrRNA_methyltr_J"/>
    <property type="match status" value="1"/>
</dbReference>